<proteinExistence type="predicted"/>
<dbReference type="PANTHER" id="PTHR36316">
    <property type="entry name" value="OS06G0213900 PROTEIN"/>
    <property type="match status" value="1"/>
</dbReference>
<sequence length="146" mass="16428">MSSSAPPGFGKPLGLLANAAKRKDSFIQFAAMTGILLLSIRSLSQKYRIHDLQEDTSALKQEQQNLTNRLNHIERGLRHEASLDPTGLFASRLRILFGEEDSMFSKFTCPLIVVNHTINSLSFLMDHDIHHHHHHLASRLHSEVGL</sequence>
<name>A0A2C9VW75_MANES</name>
<dbReference type="STRING" id="3983.A0A2C9VW75"/>
<reference evidence="1" key="1">
    <citation type="submission" date="2016-02" db="EMBL/GenBank/DDBJ databases">
        <title>WGS assembly of Manihot esculenta.</title>
        <authorList>
            <person name="Bredeson J.V."/>
            <person name="Prochnik S.E."/>
            <person name="Lyons J.B."/>
            <person name="Schmutz J."/>
            <person name="Grimwood J."/>
            <person name="Vrebalov J."/>
            <person name="Bart R.S."/>
            <person name="Amuge T."/>
            <person name="Ferguson M.E."/>
            <person name="Green R."/>
            <person name="Putnam N."/>
            <person name="Stites J."/>
            <person name="Rounsley S."/>
            <person name="Rokhsar D.S."/>
        </authorList>
    </citation>
    <scope>NUCLEOTIDE SEQUENCE [LARGE SCALE GENOMIC DNA]</scope>
    <source>
        <tissue evidence="1">Leaf</tissue>
    </source>
</reference>
<evidence type="ECO:0000313" key="1">
    <source>
        <dbReference type="EMBL" id="OAY50497.1"/>
    </source>
</evidence>
<dbReference type="PANTHER" id="PTHR36316:SF1">
    <property type="entry name" value="OS06G0213900 PROTEIN"/>
    <property type="match status" value="1"/>
</dbReference>
<dbReference type="AlphaFoldDB" id="A0A2C9VW75"/>
<accession>A0A2C9VW75</accession>
<protein>
    <submittedName>
        <fullName evidence="1">Uncharacterized protein</fullName>
    </submittedName>
</protein>
<gene>
    <name evidence="1" type="ORF">MANES_05G140800</name>
</gene>
<organism evidence="1">
    <name type="scientific">Manihot esculenta</name>
    <name type="common">Cassava</name>
    <name type="synonym">Jatropha manihot</name>
    <dbReference type="NCBI Taxonomy" id="3983"/>
    <lineage>
        <taxon>Eukaryota</taxon>
        <taxon>Viridiplantae</taxon>
        <taxon>Streptophyta</taxon>
        <taxon>Embryophyta</taxon>
        <taxon>Tracheophyta</taxon>
        <taxon>Spermatophyta</taxon>
        <taxon>Magnoliopsida</taxon>
        <taxon>eudicotyledons</taxon>
        <taxon>Gunneridae</taxon>
        <taxon>Pentapetalae</taxon>
        <taxon>rosids</taxon>
        <taxon>fabids</taxon>
        <taxon>Malpighiales</taxon>
        <taxon>Euphorbiaceae</taxon>
        <taxon>Crotonoideae</taxon>
        <taxon>Manihoteae</taxon>
        <taxon>Manihot</taxon>
    </lineage>
</organism>
<dbReference type="EMBL" id="CM004391">
    <property type="protein sequence ID" value="OAY50497.1"/>
    <property type="molecule type" value="Genomic_DNA"/>
</dbReference>